<dbReference type="RefSeq" id="WP_027671681.1">
    <property type="nucleotide sequence ID" value="NZ_JAPJDZ010000054.1"/>
</dbReference>
<organism evidence="4 5">
    <name type="scientific">Rheinheimera baltica</name>
    <dbReference type="NCBI Taxonomy" id="67576"/>
    <lineage>
        <taxon>Bacteria</taxon>
        <taxon>Pseudomonadati</taxon>
        <taxon>Pseudomonadota</taxon>
        <taxon>Gammaproteobacteria</taxon>
        <taxon>Chromatiales</taxon>
        <taxon>Chromatiaceae</taxon>
        <taxon>Rheinheimera</taxon>
    </lineage>
</organism>
<dbReference type="CDD" id="cd04301">
    <property type="entry name" value="NAT_SF"/>
    <property type="match status" value="1"/>
</dbReference>
<dbReference type="PROSITE" id="PS51186">
    <property type="entry name" value="GNAT"/>
    <property type="match status" value="1"/>
</dbReference>
<sequence>MKTTIRLIQQADLPAVVALQYCCYSDALYESPALLSQRLQAAPNSCWLAQDSAGELLAYLFSYPSINGDVAPLASAFTPAAAPQLLYLHDMAVNPAARGLGLAKQLLATAKQHALSLGLTKLALVAVQGSVPYWQRHGFAVVNELSDIAISALASYRDEQACYMQLTHICRQNQ</sequence>
<dbReference type="EMBL" id="JAPJDZ010000054">
    <property type="protein sequence ID" value="MDP5137536.1"/>
    <property type="molecule type" value="Genomic_DNA"/>
</dbReference>
<evidence type="ECO:0000313" key="5">
    <source>
        <dbReference type="Proteomes" id="UP001231109"/>
    </source>
</evidence>
<keyword evidence="1" id="KW-0808">Transferase</keyword>
<dbReference type="Gene3D" id="3.40.630.30">
    <property type="match status" value="1"/>
</dbReference>
<protein>
    <submittedName>
        <fullName evidence="4">GNAT family N-acetyltransferase</fullName>
    </submittedName>
</protein>
<evidence type="ECO:0000256" key="2">
    <source>
        <dbReference type="ARBA" id="ARBA00023315"/>
    </source>
</evidence>
<comment type="caution">
    <text evidence="4">The sequence shown here is derived from an EMBL/GenBank/DDBJ whole genome shotgun (WGS) entry which is preliminary data.</text>
</comment>
<dbReference type="InterPro" id="IPR016181">
    <property type="entry name" value="Acyl_CoA_acyltransferase"/>
</dbReference>
<name>A0ABT9I3I4_9GAMM</name>
<gene>
    <name evidence="4" type="ORF">ORJ04_16390</name>
</gene>
<dbReference type="Proteomes" id="UP001231109">
    <property type="component" value="Unassembled WGS sequence"/>
</dbReference>
<evidence type="ECO:0000256" key="1">
    <source>
        <dbReference type="ARBA" id="ARBA00022679"/>
    </source>
</evidence>
<evidence type="ECO:0000313" key="4">
    <source>
        <dbReference type="EMBL" id="MDP5137536.1"/>
    </source>
</evidence>
<dbReference type="InterPro" id="IPR050832">
    <property type="entry name" value="Bact_Acetyltransf"/>
</dbReference>
<feature type="domain" description="N-acetyltransferase" evidence="3">
    <location>
        <begin position="3"/>
        <end position="169"/>
    </location>
</feature>
<reference evidence="4 5" key="1">
    <citation type="submission" date="2022-11" db="EMBL/GenBank/DDBJ databases">
        <title>Viruses from the air-sea interface of a natural surface slick.</title>
        <authorList>
            <person name="Rahlff J."/>
            <person name="Holmfeldt K."/>
        </authorList>
    </citation>
    <scope>NUCLEOTIDE SEQUENCE [LARGE SCALE GENOMIC DNA]</scope>
    <source>
        <strain evidence="4 5">SMS4</strain>
    </source>
</reference>
<keyword evidence="5" id="KW-1185">Reference proteome</keyword>
<dbReference type="InterPro" id="IPR000182">
    <property type="entry name" value="GNAT_dom"/>
</dbReference>
<evidence type="ECO:0000259" key="3">
    <source>
        <dbReference type="PROSITE" id="PS51186"/>
    </source>
</evidence>
<proteinExistence type="predicted"/>
<dbReference type="Pfam" id="PF00583">
    <property type="entry name" value="Acetyltransf_1"/>
    <property type="match status" value="1"/>
</dbReference>
<dbReference type="PANTHER" id="PTHR43877">
    <property type="entry name" value="AMINOALKYLPHOSPHONATE N-ACETYLTRANSFERASE-RELATED-RELATED"/>
    <property type="match status" value="1"/>
</dbReference>
<dbReference type="SUPFAM" id="SSF55729">
    <property type="entry name" value="Acyl-CoA N-acyltransferases (Nat)"/>
    <property type="match status" value="1"/>
</dbReference>
<keyword evidence="2" id="KW-0012">Acyltransferase</keyword>
<accession>A0ABT9I3I4</accession>